<dbReference type="InterPro" id="IPR037167">
    <property type="entry name" value="Peptidase_S11_C_sf"/>
</dbReference>
<comment type="catalytic activity">
    <reaction evidence="12">
        <text>Preferential cleavage: (Ac)2-L-Lys-D-Ala-|-D-Ala. Also transpeptidation of peptidyl-alanyl moieties that are N-acyl substituents of D-alanine.</text>
        <dbReference type="EC" id="3.4.16.4"/>
    </reaction>
</comment>
<dbReference type="InterPro" id="IPR001967">
    <property type="entry name" value="Peptidase_S11_N"/>
</dbReference>
<dbReference type="SUPFAM" id="SSF69189">
    <property type="entry name" value="Penicillin-binding protein associated domain"/>
    <property type="match status" value="1"/>
</dbReference>
<evidence type="ECO:0000256" key="12">
    <source>
        <dbReference type="ARBA" id="ARBA00034000"/>
    </source>
</evidence>
<dbReference type="Gene3D" id="3.40.710.10">
    <property type="entry name" value="DD-peptidase/beta-lactamase superfamily"/>
    <property type="match status" value="1"/>
</dbReference>
<evidence type="ECO:0000313" key="16">
    <source>
        <dbReference type="EMBL" id="MBA5776761.1"/>
    </source>
</evidence>
<dbReference type="Gene3D" id="2.60.410.10">
    <property type="entry name" value="D-Ala-D-Ala carboxypeptidase, C-terminal domain"/>
    <property type="match status" value="1"/>
</dbReference>
<dbReference type="InterPro" id="IPR018044">
    <property type="entry name" value="Peptidase_S11"/>
</dbReference>
<evidence type="ECO:0000256" key="10">
    <source>
        <dbReference type="ARBA" id="ARBA00022984"/>
    </source>
</evidence>
<dbReference type="GO" id="GO:0071555">
    <property type="term" value="P:cell wall organization"/>
    <property type="evidence" value="ECO:0007669"/>
    <property type="project" value="UniProtKB-KW"/>
</dbReference>
<evidence type="ECO:0000256" key="6">
    <source>
        <dbReference type="ARBA" id="ARBA00022670"/>
    </source>
</evidence>
<reference evidence="16 17" key="1">
    <citation type="submission" date="2020-07" db="EMBL/GenBank/DDBJ databases">
        <title>Stappia sp., F7233, whole genome shotgun sequencing project.</title>
        <authorList>
            <person name="Jiang S."/>
            <person name="Liu Z.W."/>
            <person name="Du Z.J."/>
        </authorList>
    </citation>
    <scope>NUCLEOTIDE SEQUENCE [LARGE SCALE GENOMIC DNA]</scope>
    <source>
        <strain evidence="16 17">F7233</strain>
    </source>
</reference>
<evidence type="ECO:0000256" key="4">
    <source>
        <dbReference type="ARBA" id="ARBA00012448"/>
    </source>
</evidence>
<organism evidence="16 17">
    <name type="scientific">Stappia albiluteola</name>
    <dbReference type="NCBI Taxonomy" id="2758565"/>
    <lineage>
        <taxon>Bacteria</taxon>
        <taxon>Pseudomonadati</taxon>
        <taxon>Pseudomonadota</taxon>
        <taxon>Alphaproteobacteria</taxon>
        <taxon>Hyphomicrobiales</taxon>
        <taxon>Stappiaceae</taxon>
        <taxon>Stappia</taxon>
    </lineage>
</organism>
<keyword evidence="11" id="KW-0961">Cell wall biogenesis/degradation</keyword>
<dbReference type="GO" id="GO:0008360">
    <property type="term" value="P:regulation of cell shape"/>
    <property type="evidence" value="ECO:0007669"/>
    <property type="project" value="UniProtKB-KW"/>
</dbReference>
<sequence>MLLHRFHLVPVVAGILVLLTIGFARAAGETAAAKTSAYLLDMTTGTLLSAENPDRPFPPASTAKLMTAAVVFKALGDGEIRPDTSYQVSEHAWRTGGAPSRTTTMFAALNSFVSVDDLLRGLIIQNANDGAIVLAEGLSGSEAQFAERMNALAKEIGMTQSRFANPTGYDAEGAQTTARDLATLANYVVKEFPQRYPLFSQADFTWNNIFQRNRNPILGAIRDLDGIVAGYSEADGFNAIGSMLRGERRFLAVVAGYPTHQARVAALEKLFDSVDKDFEEVRLFEAREIVAEARTYGGSESRVGLVAGKPVDVLLPRGDRHAFRLRAVYRGPLVAPVAKGTVVGELRILHEDSVTYTVPLVTAENVGAGTMQSRAFDTVAETLFGWW</sequence>
<comment type="pathway">
    <text evidence="2">Cell wall biogenesis; peptidoglycan biosynthesis.</text>
</comment>
<dbReference type="InterPro" id="IPR012907">
    <property type="entry name" value="Peptidase_S11_C"/>
</dbReference>
<evidence type="ECO:0000259" key="15">
    <source>
        <dbReference type="SMART" id="SM00936"/>
    </source>
</evidence>
<evidence type="ECO:0000256" key="8">
    <source>
        <dbReference type="ARBA" id="ARBA00022801"/>
    </source>
</evidence>
<dbReference type="PRINTS" id="PR00725">
    <property type="entry name" value="DADACBPTASE1"/>
</dbReference>
<evidence type="ECO:0000256" key="5">
    <source>
        <dbReference type="ARBA" id="ARBA00022645"/>
    </source>
</evidence>
<accession>A0A839ABG2</accession>
<dbReference type="SMART" id="SM00936">
    <property type="entry name" value="PBP5_C"/>
    <property type="match status" value="1"/>
</dbReference>
<dbReference type="SUPFAM" id="SSF56601">
    <property type="entry name" value="beta-lactamase/transpeptidase-like"/>
    <property type="match status" value="1"/>
</dbReference>
<feature type="domain" description="Peptidase S11 D-Ala-D-Ala carboxypeptidase A C-terminal" evidence="15">
    <location>
        <begin position="278"/>
        <end position="368"/>
    </location>
</feature>
<evidence type="ECO:0000256" key="14">
    <source>
        <dbReference type="SAM" id="SignalP"/>
    </source>
</evidence>
<dbReference type="GO" id="GO:0009002">
    <property type="term" value="F:serine-type D-Ala-D-Ala carboxypeptidase activity"/>
    <property type="evidence" value="ECO:0007669"/>
    <property type="project" value="UniProtKB-EC"/>
</dbReference>
<dbReference type="GO" id="GO:0006508">
    <property type="term" value="P:proteolysis"/>
    <property type="evidence" value="ECO:0007669"/>
    <property type="project" value="UniProtKB-KW"/>
</dbReference>
<dbReference type="Pfam" id="PF07943">
    <property type="entry name" value="PBP5_C"/>
    <property type="match status" value="1"/>
</dbReference>
<protein>
    <recommendedName>
        <fullName evidence="4">serine-type D-Ala-D-Ala carboxypeptidase</fullName>
        <ecNumber evidence="4">3.4.16.4</ecNumber>
    </recommendedName>
</protein>
<evidence type="ECO:0000256" key="2">
    <source>
        <dbReference type="ARBA" id="ARBA00004752"/>
    </source>
</evidence>
<evidence type="ECO:0000256" key="11">
    <source>
        <dbReference type="ARBA" id="ARBA00023316"/>
    </source>
</evidence>
<keyword evidence="6" id="KW-0645">Protease</keyword>
<evidence type="ECO:0000313" key="17">
    <source>
        <dbReference type="Proteomes" id="UP000541109"/>
    </source>
</evidence>
<dbReference type="PANTHER" id="PTHR21581:SF6">
    <property type="entry name" value="TRAFFICKING PROTEIN PARTICLE COMPLEX SUBUNIT 12"/>
    <property type="match status" value="1"/>
</dbReference>
<dbReference type="UniPathway" id="UPA00219"/>
<keyword evidence="5 16" id="KW-0121">Carboxypeptidase</keyword>
<dbReference type="AlphaFoldDB" id="A0A839ABG2"/>
<keyword evidence="8" id="KW-0378">Hydrolase</keyword>
<name>A0A839ABG2_9HYPH</name>
<dbReference type="EMBL" id="JACFXV010000043">
    <property type="protein sequence ID" value="MBA5776761.1"/>
    <property type="molecule type" value="Genomic_DNA"/>
</dbReference>
<feature type="chain" id="PRO_5032528279" description="serine-type D-Ala-D-Ala carboxypeptidase" evidence="14">
    <location>
        <begin position="27"/>
        <end position="387"/>
    </location>
</feature>
<evidence type="ECO:0000256" key="3">
    <source>
        <dbReference type="ARBA" id="ARBA00007164"/>
    </source>
</evidence>
<keyword evidence="10" id="KW-0573">Peptidoglycan synthesis</keyword>
<evidence type="ECO:0000256" key="1">
    <source>
        <dbReference type="ARBA" id="ARBA00003217"/>
    </source>
</evidence>
<proteinExistence type="inferred from homology"/>
<dbReference type="PANTHER" id="PTHR21581">
    <property type="entry name" value="D-ALANYL-D-ALANINE CARBOXYPEPTIDASE"/>
    <property type="match status" value="1"/>
</dbReference>
<dbReference type="InterPro" id="IPR012338">
    <property type="entry name" value="Beta-lactam/transpept-like"/>
</dbReference>
<evidence type="ECO:0000256" key="9">
    <source>
        <dbReference type="ARBA" id="ARBA00022960"/>
    </source>
</evidence>
<feature type="signal peptide" evidence="14">
    <location>
        <begin position="1"/>
        <end position="26"/>
    </location>
</feature>
<evidence type="ECO:0000256" key="13">
    <source>
        <dbReference type="RuleBase" id="RU004016"/>
    </source>
</evidence>
<dbReference type="Proteomes" id="UP000541109">
    <property type="component" value="Unassembled WGS sequence"/>
</dbReference>
<comment type="caution">
    <text evidence="16">The sequence shown here is derived from an EMBL/GenBank/DDBJ whole genome shotgun (WGS) entry which is preliminary data.</text>
</comment>
<keyword evidence="9" id="KW-0133">Cell shape</keyword>
<evidence type="ECO:0000256" key="7">
    <source>
        <dbReference type="ARBA" id="ARBA00022729"/>
    </source>
</evidence>
<dbReference type="RefSeq" id="WP_182163437.1">
    <property type="nucleotide sequence ID" value="NZ_JACFXV010000043.1"/>
</dbReference>
<comment type="function">
    <text evidence="1">Removes C-terminal D-alanyl residues from sugar-peptide cell wall precursors.</text>
</comment>
<keyword evidence="7 14" id="KW-0732">Signal</keyword>
<dbReference type="EC" id="3.4.16.4" evidence="4"/>
<dbReference type="Pfam" id="PF00768">
    <property type="entry name" value="Peptidase_S11"/>
    <property type="match status" value="1"/>
</dbReference>
<keyword evidence="17" id="KW-1185">Reference proteome</keyword>
<gene>
    <name evidence="16" type="ORF">H2509_06425</name>
</gene>
<comment type="similarity">
    <text evidence="3 13">Belongs to the peptidase S11 family.</text>
</comment>
<dbReference type="GO" id="GO:0009252">
    <property type="term" value="P:peptidoglycan biosynthetic process"/>
    <property type="evidence" value="ECO:0007669"/>
    <property type="project" value="UniProtKB-UniPathway"/>
</dbReference>
<dbReference type="InterPro" id="IPR015956">
    <property type="entry name" value="Peniciliin-bd_prot_C_sf"/>
</dbReference>